<feature type="compositionally biased region" description="Basic and acidic residues" evidence="1">
    <location>
        <begin position="19"/>
        <end position="33"/>
    </location>
</feature>
<dbReference type="GO" id="GO:0050709">
    <property type="term" value="P:negative regulation of protein secretion"/>
    <property type="evidence" value="ECO:0007669"/>
    <property type="project" value="InterPro"/>
</dbReference>
<dbReference type="InterPro" id="IPR010812">
    <property type="entry name" value="HrpJ-like"/>
</dbReference>
<dbReference type="Pfam" id="PF09059">
    <property type="entry name" value="TyeA"/>
    <property type="match status" value="1"/>
</dbReference>
<proteinExistence type="predicted"/>
<evidence type="ECO:0000259" key="3">
    <source>
        <dbReference type="Pfam" id="PF09059"/>
    </source>
</evidence>
<sequence>MPGPIHTDSPVFAGLASREGGRLEADGRSEGTYRGERVALLDDAPSPLQIAGEEPALQHEGHDEKPLGRRTLRDASKKGEAPDPGRVQRVLDKLGDLHKSLLERTLMILLRLRHAQSLELRLAVRDQLPEPSHQYAALLSLVERLREEGASAERIAAAEQAVRELEQEQGPAIRAALNVSEVAADFAEARLAELQTLRETYRSVVLDAPDLSQTLKALIERYGEPELARAIQFLLRALSADLAADGTSTDPAKLNSVLNDLYRLELLTGLLEDCEDLVGRYRAFGQGFKATDLLAELLALQGQTWLRPELIAPLPGKLGVREIETEIGFLRELKNLVRLIPLKAYADGDQRQRLLDVVQQALDGAIEREENGEG</sequence>
<feature type="compositionally biased region" description="Basic and acidic residues" evidence="1">
    <location>
        <begin position="56"/>
        <end position="83"/>
    </location>
</feature>
<dbReference type="SUPFAM" id="SSF140591">
    <property type="entry name" value="Type III secretion system domain"/>
    <property type="match status" value="2"/>
</dbReference>
<dbReference type="GO" id="GO:0019867">
    <property type="term" value="C:outer membrane"/>
    <property type="evidence" value="ECO:0007669"/>
    <property type="project" value="InterPro"/>
</dbReference>
<organism evidence="4 5">
    <name type="scientific">Imhoffiella purpurea</name>
    <dbReference type="NCBI Taxonomy" id="1249627"/>
    <lineage>
        <taxon>Bacteria</taxon>
        <taxon>Pseudomonadati</taxon>
        <taxon>Pseudomonadota</taxon>
        <taxon>Gammaproteobacteria</taxon>
        <taxon>Chromatiales</taxon>
        <taxon>Chromatiaceae</taxon>
        <taxon>Imhoffiella</taxon>
    </lineage>
</organism>
<accession>W9VZ17</accession>
<protein>
    <submittedName>
        <fullName evidence="4">Type III secretion outermembrane contact sensing protein (YopN,Yop4b,LcrE)</fullName>
    </submittedName>
</protein>
<evidence type="ECO:0000259" key="2">
    <source>
        <dbReference type="Pfam" id="PF07201"/>
    </source>
</evidence>
<feature type="region of interest" description="Disordered" evidence="1">
    <location>
        <begin position="1"/>
        <end position="33"/>
    </location>
</feature>
<dbReference type="InterPro" id="IPR038347">
    <property type="entry name" value="TyeA_sf"/>
</dbReference>
<dbReference type="AlphaFoldDB" id="W9VZ17"/>
<gene>
    <name evidence="4" type="ORF">D779_1152</name>
</gene>
<dbReference type="STRING" id="1249627.D779_1152"/>
<dbReference type="RefSeq" id="WP_043752101.1">
    <property type="nucleotide sequence ID" value="NZ_AONC01000023.1"/>
</dbReference>
<dbReference type="Pfam" id="PF07201">
    <property type="entry name" value="HrpJ"/>
    <property type="match status" value="1"/>
</dbReference>
<dbReference type="GO" id="GO:0030254">
    <property type="term" value="P:protein secretion by the type III secretion system"/>
    <property type="evidence" value="ECO:0007669"/>
    <property type="project" value="InterPro"/>
</dbReference>
<dbReference type="InterPro" id="IPR013401">
    <property type="entry name" value="T3SS_LcrE"/>
</dbReference>
<dbReference type="InterPro" id="IPR015144">
    <property type="entry name" value="T3SS_TyeA"/>
</dbReference>
<dbReference type="NCBIfam" id="TIGR02568">
    <property type="entry name" value="LcrE"/>
    <property type="match status" value="1"/>
</dbReference>
<comment type="caution">
    <text evidence="4">The sequence shown here is derived from an EMBL/GenBank/DDBJ whole genome shotgun (WGS) entry which is preliminary data.</text>
</comment>
<evidence type="ECO:0000313" key="5">
    <source>
        <dbReference type="Proteomes" id="UP000019460"/>
    </source>
</evidence>
<name>W9VZ17_9GAMM</name>
<dbReference type="GO" id="GO:0009986">
    <property type="term" value="C:cell surface"/>
    <property type="evidence" value="ECO:0007669"/>
    <property type="project" value="InterPro"/>
</dbReference>
<feature type="domain" description="Type III secretion system effector delivery regulator TyeA" evidence="3">
    <location>
        <begin position="292"/>
        <end position="370"/>
    </location>
</feature>
<reference evidence="4 5" key="1">
    <citation type="submission" date="2012-11" db="EMBL/GenBank/DDBJ databases">
        <title>Genome assembly of Thiorhodococcus sp. AK35.</title>
        <authorList>
            <person name="Nupur N."/>
            <person name="Khatri I."/>
            <person name="Subramanian S."/>
            <person name="Pinnaka A."/>
        </authorList>
    </citation>
    <scope>NUCLEOTIDE SEQUENCE [LARGE SCALE GENOMIC DNA]</scope>
    <source>
        <strain evidence="4 5">AK35</strain>
    </source>
</reference>
<dbReference type="InterPro" id="IPR013351">
    <property type="entry name" value="T3SS_TyeA-rel"/>
</dbReference>
<keyword evidence="5" id="KW-1185">Reference proteome</keyword>
<feature type="domain" description="Hypersensitivity response secretion-like HrpJ" evidence="2">
    <location>
        <begin position="63"/>
        <end position="222"/>
    </location>
</feature>
<dbReference type="Gene3D" id="1.20.1280.80">
    <property type="match status" value="1"/>
</dbReference>
<evidence type="ECO:0000313" key="4">
    <source>
        <dbReference type="EMBL" id="EXJ15645.1"/>
    </source>
</evidence>
<dbReference type="eggNOG" id="ENOG5032VH1">
    <property type="taxonomic scope" value="Bacteria"/>
</dbReference>
<evidence type="ECO:0000256" key="1">
    <source>
        <dbReference type="SAM" id="MobiDB-lite"/>
    </source>
</evidence>
<dbReference type="OrthoDB" id="5810262at2"/>
<dbReference type="Proteomes" id="UP000019460">
    <property type="component" value="Unassembled WGS sequence"/>
</dbReference>
<feature type="region of interest" description="Disordered" evidence="1">
    <location>
        <begin position="46"/>
        <end position="87"/>
    </location>
</feature>
<dbReference type="Gene3D" id="1.10.150.630">
    <property type="match status" value="1"/>
</dbReference>
<dbReference type="EMBL" id="AONC01000023">
    <property type="protein sequence ID" value="EXJ15645.1"/>
    <property type="molecule type" value="Genomic_DNA"/>
</dbReference>
<dbReference type="NCBIfam" id="TIGR02511">
    <property type="entry name" value="type_III_tyeA"/>
    <property type="match status" value="1"/>
</dbReference>